<evidence type="ECO:0000313" key="1">
    <source>
        <dbReference type="EMBL" id="SBQ64016.1"/>
    </source>
</evidence>
<reference evidence="1" key="1">
    <citation type="submission" date="2016-05" db="EMBL/GenBank/DDBJ databases">
        <authorList>
            <person name="Lavstsen T."/>
            <person name="Jespersen J.S."/>
        </authorList>
    </citation>
    <scope>NUCLEOTIDE SEQUENCE</scope>
    <source>
        <tissue evidence="1">Brain</tissue>
    </source>
</reference>
<reference evidence="1" key="2">
    <citation type="submission" date="2016-06" db="EMBL/GenBank/DDBJ databases">
        <title>The genome of a short-lived fish provides insights into sex chromosome evolution and the genetic control of aging.</title>
        <authorList>
            <person name="Reichwald K."/>
            <person name="Felder M."/>
            <person name="Petzold A."/>
            <person name="Koch P."/>
            <person name="Groth M."/>
            <person name="Platzer M."/>
        </authorList>
    </citation>
    <scope>NUCLEOTIDE SEQUENCE</scope>
    <source>
        <tissue evidence="1">Brain</tissue>
    </source>
</reference>
<gene>
    <name evidence="1" type="primary">Nfu_g_1_010656</name>
</gene>
<accession>A0A1A8FZ14</accession>
<feature type="non-terminal residue" evidence="1">
    <location>
        <position position="1"/>
    </location>
</feature>
<name>A0A1A8FZ14_9TELE</name>
<organism evidence="1">
    <name type="scientific">Nothobranchius korthausae</name>
    <dbReference type="NCBI Taxonomy" id="1143690"/>
    <lineage>
        <taxon>Eukaryota</taxon>
        <taxon>Metazoa</taxon>
        <taxon>Chordata</taxon>
        <taxon>Craniata</taxon>
        <taxon>Vertebrata</taxon>
        <taxon>Euteleostomi</taxon>
        <taxon>Actinopterygii</taxon>
        <taxon>Neopterygii</taxon>
        <taxon>Teleostei</taxon>
        <taxon>Neoteleostei</taxon>
        <taxon>Acanthomorphata</taxon>
        <taxon>Ovalentaria</taxon>
        <taxon>Atherinomorphae</taxon>
        <taxon>Cyprinodontiformes</taxon>
        <taxon>Nothobranchiidae</taxon>
        <taxon>Nothobranchius</taxon>
    </lineage>
</organism>
<dbReference type="AlphaFoldDB" id="A0A1A8FZ14"/>
<dbReference type="EMBL" id="HAEB01017489">
    <property type="protein sequence ID" value="SBQ64016.1"/>
    <property type="molecule type" value="Transcribed_RNA"/>
</dbReference>
<proteinExistence type="predicted"/>
<protein>
    <submittedName>
        <fullName evidence="1">Uncharacterized protein</fullName>
    </submittedName>
</protein>
<sequence>QTMKQILSKEVVLDPCFLILGLYPENMRYTKSDRMFIDMGLLQAKRLIALKWKRTKEPSITQWIKQMMVVLPLERITCILKKKLDVFEKV</sequence>
<feature type="non-terminal residue" evidence="1">
    <location>
        <position position="90"/>
    </location>
</feature>